<proteinExistence type="inferred from homology"/>
<sequence>MRTEDAIFAGLLVATMGLVILQRKKSQRWLNRQWWVRPINCMRPNQGDFCHLLQEMKDDPQMFFRYTRMTVPIFNKLLEIMRPSLIKRSHRALVPEERLAITLRYLATGDQILSIALAYRIGESTAYSIIKETCNVFIKILAPDYLRPPMQEEWINICHGFWRDWNFPNCVGAVDGKHIHIQAPPNSGSLYYNYKKTFSIVLMAACDQNYKFTLVDVGAYGSNNDAGVFSRSEFGKALHNQGLDLPQGVAKLPGSETETPCFFVGDDAFQLTRNMMKPYAGRNLSQIQKIFNYRLSRARRTIENAFGILASRWRVFRKPICMNPVTVDKIVMACVCLHNFLKTENDALPVRHRLYCPPNFVDSESENGDVVPGEWRNEDGEGFQGLAPSSAHRATREAYNQRDSLANFLLTPEGEVPWQYVYIRRGFNCDDTPDN</sequence>
<dbReference type="STRING" id="300112.A0A4S2KU85"/>
<comment type="similarity">
    <text evidence="3">Belongs to the HARBI1 family.</text>
</comment>
<name>A0A4S2KU85_9HYME</name>
<keyword evidence="7" id="KW-0539">Nucleus</keyword>
<evidence type="ECO:0000256" key="6">
    <source>
        <dbReference type="ARBA" id="ARBA00022801"/>
    </source>
</evidence>
<dbReference type="PANTHER" id="PTHR22930">
    <property type="match status" value="1"/>
</dbReference>
<comment type="caution">
    <text evidence="9">The sequence shown here is derived from an EMBL/GenBank/DDBJ whole genome shotgun (WGS) entry which is preliminary data.</text>
</comment>
<protein>
    <submittedName>
        <fullName evidence="9">Nuclease harbi1-like protein</fullName>
    </submittedName>
</protein>
<dbReference type="PANTHER" id="PTHR22930:SF269">
    <property type="entry name" value="NUCLEASE HARBI1-LIKE PROTEIN"/>
    <property type="match status" value="1"/>
</dbReference>
<comment type="subcellular location">
    <subcellularLocation>
        <location evidence="2">Nucleus</location>
    </subcellularLocation>
</comment>
<dbReference type="Pfam" id="PF13359">
    <property type="entry name" value="DDE_Tnp_4"/>
    <property type="match status" value="1"/>
</dbReference>
<dbReference type="GO" id="GO:0004518">
    <property type="term" value="F:nuclease activity"/>
    <property type="evidence" value="ECO:0007669"/>
    <property type="project" value="UniProtKB-KW"/>
</dbReference>
<keyword evidence="4" id="KW-0540">Nuclease</keyword>
<dbReference type="InterPro" id="IPR027806">
    <property type="entry name" value="HARBI1_dom"/>
</dbReference>
<organism evidence="9 10">
    <name type="scientific">Temnothorax longispinosus</name>
    <dbReference type="NCBI Taxonomy" id="300112"/>
    <lineage>
        <taxon>Eukaryota</taxon>
        <taxon>Metazoa</taxon>
        <taxon>Ecdysozoa</taxon>
        <taxon>Arthropoda</taxon>
        <taxon>Hexapoda</taxon>
        <taxon>Insecta</taxon>
        <taxon>Pterygota</taxon>
        <taxon>Neoptera</taxon>
        <taxon>Endopterygota</taxon>
        <taxon>Hymenoptera</taxon>
        <taxon>Apocrita</taxon>
        <taxon>Aculeata</taxon>
        <taxon>Formicoidea</taxon>
        <taxon>Formicidae</taxon>
        <taxon>Myrmicinae</taxon>
        <taxon>Temnothorax</taxon>
    </lineage>
</organism>
<evidence type="ECO:0000259" key="8">
    <source>
        <dbReference type="Pfam" id="PF13359"/>
    </source>
</evidence>
<dbReference type="GO" id="GO:0016787">
    <property type="term" value="F:hydrolase activity"/>
    <property type="evidence" value="ECO:0007669"/>
    <property type="project" value="UniProtKB-KW"/>
</dbReference>
<keyword evidence="10" id="KW-1185">Reference proteome</keyword>
<dbReference type="GO" id="GO:0005634">
    <property type="term" value="C:nucleus"/>
    <property type="evidence" value="ECO:0007669"/>
    <property type="project" value="UniProtKB-SubCell"/>
</dbReference>
<dbReference type="InterPro" id="IPR045249">
    <property type="entry name" value="HARBI1-like"/>
</dbReference>
<dbReference type="AlphaFoldDB" id="A0A4S2KU85"/>
<evidence type="ECO:0000256" key="3">
    <source>
        <dbReference type="ARBA" id="ARBA00006958"/>
    </source>
</evidence>
<feature type="domain" description="DDE Tnp4" evidence="8">
    <location>
        <begin position="174"/>
        <end position="339"/>
    </location>
</feature>
<evidence type="ECO:0000256" key="2">
    <source>
        <dbReference type="ARBA" id="ARBA00004123"/>
    </source>
</evidence>
<dbReference type="Proteomes" id="UP000310200">
    <property type="component" value="Unassembled WGS sequence"/>
</dbReference>
<evidence type="ECO:0000256" key="4">
    <source>
        <dbReference type="ARBA" id="ARBA00022722"/>
    </source>
</evidence>
<evidence type="ECO:0000256" key="1">
    <source>
        <dbReference type="ARBA" id="ARBA00001968"/>
    </source>
</evidence>
<dbReference type="GO" id="GO:0046872">
    <property type="term" value="F:metal ion binding"/>
    <property type="evidence" value="ECO:0007669"/>
    <property type="project" value="UniProtKB-KW"/>
</dbReference>
<comment type="cofactor">
    <cofactor evidence="1">
        <name>a divalent metal cation</name>
        <dbReference type="ChEBI" id="CHEBI:60240"/>
    </cofactor>
</comment>
<dbReference type="EMBL" id="QBLH01001037">
    <property type="protein sequence ID" value="TGZ53451.1"/>
    <property type="molecule type" value="Genomic_DNA"/>
</dbReference>
<evidence type="ECO:0000313" key="10">
    <source>
        <dbReference type="Proteomes" id="UP000310200"/>
    </source>
</evidence>
<keyword evidence="6" id="KW-0378">Hydrolase</keyword>
<gene>
    <name evidence="9" type="ORF">DBV15_12853</name>
</gene>
<evidence type="ECO:0000313" key="9">
    <source>
        <dbReference type="EMBL" id="TGZ53451.1"/>
    </source>
</evidence>
<keyword evidence="5" id="KW-0479">Metal-binding</keyword>
<evidence type="ECO:0000256" key="7">
    <source>
        <dbReference type="ARBA" id="ARBA00023242"/>
    </source>
</evidence>
<accession>A0A4S2KU85</accession>
<evidence type="ECO:0000256" key="5">
    <source>
        <dbReference type="ARBA" id="ARBA00022723"/>
    </source>
</evidence>
<reference evidence="9 10" key="1">
    <citation type="journal article" date="2019" name="Philos. Trans. R. Soc. Lond., B, Biol. Sci.">
        <title>Ant behaviour and brain gene expression of defending hosts depend on the ecological success of the intruding social parasite.</title>
        <authorList>
            <person name="Kaur R."/>
            <person name="Stoldt M."/>
            <person name="Jongepier E."/>
            <person name="Feldmeyer B."/>
            <person name="Menzel F."/>
            <person name="Bornberg-Bauer E."/>
            <person name="Foitzik S."/>
        </authorList>
    </citation>
    <scope>NUCLEOTIDE SEQUENCE [LARGE SCALE GENOMIC DNA]</scope>
    <source>
        <tissue evidence="9">Whole body</tissue>
    </source>
</reference>